<comment type="pathway">
    <text evidence="1">Nucleotide-sugar biosynthesis; UDP-alpha-D-glucuronate biosynthesis; UDP-alpha-D-glucuronate from UDP-alpha-D-glucose: step 1/1.</text>
</comment>
<protein>
    <recommendedName>
        <fullName evidence="4 8">UDP-glucose 6-dehydrogenase</fullName>
        <ecNumber evidence="3 8">1.1.1.22</ecNumber>
    </recommendedName>
</protein>
<dbReference type="Gene3D" id="3.40.50.720">
    <property type="entry name" value="NAD(P)-binding Rossmann-like Domain"/>
    <property type="match status" value="2"/>
</dbReference>
<feature type="binding site" evidence="10">
    <location>
        <begin position="275"/>
        <end position="279"/>
    </location>
    <ligand>
        <name>substrate</name>
    </ligand>
</feature>
<feature type="binding site" evidence="11">
    <location>
        <position position="131"/>
    </location>
    <ligand>
        <name>NAD(+)</name>
        <dbReference type="ChEBI" id="CHEBI:57540"/>
    </ligand>
</feature>
<feature type="binding site" evidence="11">
    <location>
        <position position="41"/>
    </location>
    <ligand>
        <name>NAD(+)</name>
        <dbReference type="ChEBI" id="CHEBI:57540"/>
    </ligand>
</feature>
<evidence type="ECO:0000256" key="5">
    <source>
        <dbReference type="ARBA" id="ARBA00023002"/>
    </source>
</evidence>
<evidence type="ECO:0000256" key="6">
    <source>
        <dbReference type="ARBA" id="ARBA00023027"/>
    </source>
</evidence>
<dbReference type="Gene3D" id="1.20.5.100">
    <property type="entry name" value="Cytochrome c1, transmembrane anchor, C-terminal"/>
    <property type="match status" value="1"/>
</dbReference>
<dbReference type="NCBIfam" id="TIGR03026">
    <property type="entry name" value="NDP-sugDHase"/>
    <property type="match status" value="1"/>
</dbReference>
<dbReference type="InterPro" id="IPR014027">
    <property type="entry name" value="UDP-Glc/GDP-Man_DH_C"/>
</dbReference>
<comment type="caution">
    <text evidence="13">The sequence shown here is derived from an EMBL/GenBank/DDBJ whole genome shotgun (WGS) entry which is preliminary data.</text>
</comment>
<comment type="catalytic activity">
    <reaction evidence="7 8">
        <text>UDP-alpha-D-glucose + 2 NAD(+) + H2O = UDP-alpha-D-glucuronate + 2 NADH + 3 H(+)</text>
        <dbReference type="Rhea" id="RHEA:23596"/>
        <dbReference type="ChEBI" id="CHEBI:15377"/>
        <dbReference type="ChEBI" id="CHEBI:15378"/>
        <dbReference type="ChEBI" id="CHEBI:57540"/>
        <dbReference type="ChEBI" id="CHEBI:57945"/>
        <dbReference type="ChEBI" id="CHEBI:58052"/>
        <dbReference type="ChEBI" id="CHEBI:58885"/>
        <dbReference type="EC" id="1.1.1.22"/>
    </reaction>
</comment>
<evidence type="ECO:0000256" key="3">
    <source>
        <dbReference type="ARBA" id="ARBA00012954"/>
    </source>
</evidence>
<evidence type="ECO:0000256" key="7">
    <source>
        <dbReference type="ARBA" id="ARBA00047473"/>
    </source>
</evidence>
<dbReference type="PIRSF" id="PIRSF500134">
    <property type="entry name" value="UDPglc_DH_bac"/>
    <property type="match status" value="1"/>
</dbReference>
<feature type="binding site" evidence="11">
    <location>
        <position position="174"/>
    </location>
    <ligand>
        <name>NAD(+)</name>
        <dbReference type="ChEBI" id="CHEBI:57540"/>
    </ligand>
</feature>
<keyword evidence="6 8" id="KW-0520">NAD</keyword>
<feature type="binding site" evidence="11">
    <location>
        <position position="356"/>
    </location>
    <ligand>
        <name>NAD(+)</name>
        <dbReference type="ChEBI" id="CHEBI:57540"/>
    </ligand>
</feature>
<dbReference type="SUPFAM" id="SSF52413">
    <property type="entry name" value="UDP-glucose/GDP-mannose dehydrogenase C-terminal domain"/>
    <property type="match status" value="1"/>
</dbReference>
<evidence type="ECO:0000256" key="4">
    <source>
        <dbReference type="ARBA" id="ARBA00015132"/>
    </source>
</evidence>
<evidence type="ECO:0000256" key="8">
    <source>
        <dbReference type="PIRNR" id="PIRNR000124"/>
    </source>
</evidence>
<proteinExistence type="inferred from homology"/>
<dbReference type="InterPro" id="IPR001732">
    <property type="entry name" value="UDP-Glc/GDP-Man_DH_N"/>
</dbReference>
<dbReference type="InterPro" id="IPR036220">
    <property type="entry name" value="UDP-Glc/GDP-Man_DH_C_sf"/>
</dbReference>
<comment type="similarity">
    <text evidence="2 8">Belongs to the UDP-glucose/GDP-mannose dehydrogenase family.</text>
</comment>
<dbReference type="EMBL" id="JBJKFK010002039">
    <property type="protein sequence ID" value="KAL3311744.1"/>
    <property type="molecule type" value="Genomic_DNA"/>
</dbReference>
<comment type="function">
    <text evidence="8">Involved in the biosynthesis of glycosaminoglycans; hyaluronan, chondroitin sulfate, and heparan sulfate.</text>
</comment>
<keyword evidence="14" id="KW-1185">Reference proteome</keyword>
<name>A0ABD2PWC3_9PLAT</name>
<dbReference type="Proteomes" id="UP001626550">
    <property type="component" value="Unassembled WGS sequence"/>
</dbReference>
<dbReference type="GO" id="GO:0003979">
    <property type="term" value="F:UDP-glucose 6-dehydrogenase activity"/>
    <property type="evidence" value="ECO:0007669"/>
    <property type="project" value="UniProtKB-EC"/>
</dbReference>
<sequence>MDQLKNVAVIGAGYVGGVTAVILANMCPDYDFHVCDIDEARIAEWCSGKPPINERGLDHYLRSQLNKNLFFTIDIEGAVKKSGLIFLCVHTPSKCYGFGKDSNQDLSYVENALRTIVKVSKHAKIVIQKSTVPLQASSIFMDILNSNSDDRLLIPSFNGINSHCYLSNPEFLAEGTAIENLINPDRVIIGGDLTTNVGKTACSTLRHLYAHWIPDEKIIVVSILSAELCKLASNAFLAQRISSINSLSIICECTGADIEEVSRAVGLDTRIGNKFLQAGLGFGGSCFSKDLKSLVQLSSSLGQEQVSNYWSDVLKINQLQVQRFARLIFDNLFQNLANKKIILIGYAFKANTNDIRGSQSVELAKLLLDERVNLRIYDPLVAPNHVADSLKDHSDANYKVIADVTKEAEGVHALVFGVESEHHKVIYQMMEKPAFIFDGRLMLDHKKLTQIGFRVHAIGKRHEKRVQSITFNNGPTLKRRKNY</sequence>
<feature type="domain" description="UDP-glucose/GDP-mannose dehydrogenase C-terminal" evidence="12">
    <location>
        <begin position="342"/>
        <end position="445"/>
    </location>
</feature>
<dbReference type="InterPro" id="IPR014026">
    <property type="entry name" value="UDP-Glc/GDP-Man_DH_dimer"/>
</dbReference>
<dbReference type="PANTHER" id="PTHR11374">
    <property type="entry name" value="UDP-GLUCOSE DEHYDROGENASE/UDP-MANNAC DEHYDROGENASE"/>
    <property type="match status" value="1"/>
</dbReference>
<evidence type="ECO:0000256" key="10">
    <source>
        <dbReference type="PIRSR" id="PIRSR500134-2"/>
    </source>
</evidence>
<feature type="binding site" evidence="11">
    <location>
        <position position="91"/>
    </location>
    <ligand>
        <name>NAD(+)</name>
        <dbReference type="ChEBI" id="CHEBI:57540"/>
    </ligand>
</feature>
<evidence type="ECO:0000259" key="12">
    <source>
        <dbReference type="SMART" id="SM00984"/>
    </source>
</evidence>
<dbReference type="InterPro" id="IPR028356">
    <property type="entry name" value="UDPglc_DH_euk"/>
</dbReference>
<evidence type="ECO:0000313" key="14">
    <source>
        <dbReference type="Proteomes" id="UP001626550"/>
    </source>
</evidence>
<dbReference type="SUPFAM" id="SSF51735">
    <property type="entry name" value="NAD(P)-binding Rossmann-fold domains"/>
    <property type="match status" value="1"/>
</dbReference>
<reference evidence="13 14" key="1">
    <citation type="submission" date="2024-11" db="EMBL/GenBank/DDBJ databases">
        <title>Adaptive evolution of stress response genes in parasites aligns with host niche diversity.</title>
        <authorList>
            <person name="Hahn C."/>
            <person name="Resl P."/>
        </authorList>
    </citation>
    <scope>NUCLEOTIDE SEQUENCE [LARGE SCALE GENOMIC DNA]</scope>
    <source>
        <strain evidence="13">EGGRZ-B1_66</strain>
        <tissue evidence="13">Body</tissue>
    </source>
</reference>
<evidence type="ECO:0000313" key="13">
    <source>
        <dbReference type="EMBL" id="KAL3311744.1"/>
    </source>
</evidence>
<evidence type="ECO:0000256" key="11">
    <source>
        <dbReference type="PIRSR" id="PIRSR500134-3"/>
    </source>
</evidence>
<feature type="binding site" evidence="10">
    <location>
        <position position="230"/>
    </location>
    <ligand>
        <name>substrate</name>
    </ligand>
</feature>
<dbReference type="InterPro" id="IPR008927">
    <property type="entry name" value="6-PGluconate_DH-like_C_sf"/>
</dbReference>
<dbReference type="Pfam" id="PF03721">
    <property type="entry name" value="UDPG_MGDP_dh_N"/>
    <property type="match status" value="1"/>
</dbReference>
<feature type="binding site" evidence="10">
    <location>
        <position position="349"/>
    </location>
    <ligand>
        <name>substrate</name>
    </ligand>
</feature>
<dbReference type="SUPFAM" id="SSF48179">
    <property type="entry name" value="6-phosphogluconate dehydrogenase C-terminal domain-like"/>
    <property type="match status" value="1"/>
</dbReference>
<dbReference type="InterPro" id="IPR017476">
    <property type="entry name" value="UDP-Glc/GDP-Man"/>
</dbReference>
<dbReference type="InterPro" id="IPR028357">
    <property type="entry name" value="UDPglc_DH_bac"/>
</dbReference>
<evidence type="ECO:0000256" key="2">
    <source>
        <dbReference type="ARBA" id="ARBA00006601"/>
    </source>
</evidence>
<dbReference type="Pfam" id="PF00984">
    <property type="entry name" value="UDPG_MGDP_dh"/>
    <property type="match status" value="1"/>
</dbReference>
<feature type="active site" description="Nucleophile" evidence="9">
    <location>
        <position position="286"/>
    </location>
</feature>
<dbReference type="Pfam" id="PF03720">
    <property type="entry name" value="UDPG_MGDP_dh_C"/>
    <property type="match status" value="1"/>
</dbReference>
<gene>
    <name evidence="13" type="ORF">Ciccas_009672</name>
</gene>
<feature type="binding site" evidence="10">
    <location>
        <position position="283"/>
    </location>
    <ligand>
        <name>substrate</name>
    </ligand>
</feature>
<feature type="binding site" evidence="11">
    <location>
        <position position="36"/>
    </location>
    <ligand>
        <name>NAD(+)</name>
        <dbReference type="ChEBI" id="CHEBI:57540"/>
    </ligand>
</feature>
<dbReference type="PANTHER" id="PTHR11374:SF3">
    <property type="entry name" value="UDP-GLUCOSE 6-DEHYDROGENASE"/>
    <property type="match status" value="1"/>
</dbReference>
<feature type="binding site" evidence="11">
    <location>
        <position position="289"/>
    </location>
    <ligand>
        <name>NAD(+)</name>
        <dbReference type="ChEBI" id="CHEBI:57540"/>
    </ligand>
</feature>
<feature type="binding site" evidence="10">
    <location>
        <begin position="171"/>
        <end position="174"/>
    </location>
    <ligand>
        <name>substrate</name>
    </ligand>
</feature>
<evidence type="ECO:0000256" key="1">
    <source>
        <dbReference type="ARBA" id="ARBA00004701"/>
    </source>
</evidence>
<keyword evidence="5 8" id="KW-0560">Oxidoreductase</keyword>
<dbReference type="SMART" id="SM00984">
    <property type="entry name" value="UDPG_MGDP_dh_C"/>
    <property type="match status" value="1"/>
</dbReference>
<dbReference type="EC" id="1.1.1.22" evidence="3 8"/>
<organism evidence="13 14">
    <name type="scientific">Cichlidogyrus casuarinus</name>
    <dbReference type="NCBI Taxonomy" id="1844966"/>
    <lineage>
        <taxon>Eukaryota</taxon>
        <taxon>Metazoa</taxon>
        <taxon>Spiralia</taxon>
        <taxon>Lophotrochozoa</taxon>
        <taxon>Platyhelminthes</taxon>
        <taxon>Monogenea</taxon>
        <taxon>Monopisthocotylea</taxon>
        <taxon>Dactylogyridea</taxon>
        <taxon>Ancyrocephalidae</taxon>
        <taxon>Cichlidogyrus</taxon>
    </lineage>
</organism>
<accession>A0ABD2PWC3</accession>
<evidence type="ECO:0000256" key="9">
    <source>
        <dbReference type="PIRSR" id="PIRSR500134-1"/>
    </source>
</evidence>
<dbReference type="AlphaFoldDB" id="A0ABD2PWC3"/>
<dbReference type="InterPro" id="IPR036291">
    <property type="entry name" value="NAD(P)-bd_dom_sf"/>
</dbReference>
<dbReference type="PIRSF" id="PIRSF000124">
    <property type="entry name" value="UDPglc_GDPman_dh"/>
    <property type="match status" value="1"/>
</dbReference>